<dbReference type="InParanoid" id="F4P4M2"/>
<feature type="binding site" evidence="6">
    <location>
        <position position="280"/>
    </location>
    <ligand>
        <name>Ca(2+)</name>
        <dbReference type="ChEBI" id="CHEBI:29108"/>
        <label>1</label>
        <note>catalytic</note>
    </ligand>
</feature>
<feature type="binding site" evidence="6">
    <location>
        <position position="124"/>
    </location>
    <ligand>
        <name>Ca(2+)</name>
        <dbReference type="ChEBI" id="CHEBI:29108"/>
        <label>1</label>
        <note>catalytic</note>
    </ligand>
</feature>
<keyword evidence="2" id="KW-0378">Hydrolase</keyword>
<evidence type="ECO:0000256" key="4">
    <source>
        <dbReference type="ARBA" id="ARBA00023180"/>
    </source>
</evidence>
<feature type="binding site" evidence="6">
    <location>
        <position position="54"/>
    </location>
    <ligand>
        <name>Ca(2+)</name>
        <dbReference type="ChEBI" id="CHEBI:29108"/>
        <label>2</label>
    </ligand>
</feature>
<evidence type="ECO:0000256" key="5">
    <source>
        <dbReference type="PIRSR" id="PIRSR602640-1"/>
    </source>
</evidence>
<dbReference type="InterPro" id="IPR051288">
    <property type="entry name" value="Serum_paraoxonase/arylesterase"/>
</dbReference>
<dbReference type="GeneID" id="18243452"/>
<protein>
    <recommendedName>
        <fullName evidence="10">SMP-30/Gluconolactonase/LRE-like region domain-containing protein</fullName>
    </recommendedName>
</protein>
<dbReference type="SUPFAM" id="SSF63829">
    <property type="entry name" value="Calcium-dependent phosphotriesterase"/>
    <property type="match status" value="1"/>
</dbReference>
<dbReference type="OMA" id="CEDMWLH"/>
<feature type="active site" description="Proton acceptor" evidence="5">
    <location>
        <position position="122"/>
    </location>
</feature>
<dbReference type="Gene3D" id="2.120.10.30">
    <property type="entry name" value="TolB, C-terminal domain"/>
    <property type="match status" value="1"/>
</dbReference>
<comment type="similarity">
    <text evidence="1">Belongs to the paraoxonase family.</text>
</comment>
<evidence type="ECO:0000313" key="8">
    <source>
        <dbReference type="EMBL" id="EGF79841.1"/>
    </source>
</evidence>
<organism evidence="8 9">
    <name type="scientific">Batrachochytrium dendrobatidis (strain JAM81 / FGSC 10211)</name>
    <name type="common">Frog chytrid fungus</name>
    <dbReference type="NCBI Taxonomy" id="684364"/>
    <lineage>
        <taxon>Eukaryota</taxon>
        <taxon>Fungi</taxon>
        <taxon>Fungi incertae sedis</taxon>
        <taxon>Chytridiomycota</taxon>
        <taxon>Chytridiomycota incertae sedis</taxon>
        <taxon>Chytridiomycetes</taxon>
        <taxon>Rhizophydiales</taxon>
        <taxon>Rhizophydiales incertae sedis</taxon>
        <taxon>Batrachochytrium</taxon>
    </lineage>
</organism>
<dbReference type="GO" id="GO:0004064">
    <property type="term" value="F:arylesterase activity"/>
    <property type="evidence" value="ECO:0007669"/>
    <property type="project" value="InterPro"/>
</dbReference>
<dbReference type="AlphaFoldDB" id="F4P4M2"/>
<keyword evidence="4" id="KW-0325">Glycoprotein</keyword>
<evidence type="ECO:0000256" key="2">
    <source>
        <dbReference type="ARBA" id="ARBA00022801"/>
    </source>
</evidence>
<dbReference type="InterPro" id="IPR011042">
    <property type="entry name" value="6-blade_b-propeller_TolB-like"/>
</dbReference>
<proteinExistence type="inferred from homology"/>
<evidence type="ECO:0000313" key="9">
    <source>
        <dbReference type="Proteomes" id="UP000007241"/>
    </source>
</evidence>
<feature type="binding site" evidence="6">
    <location>
        <position position="279"/>
    </location>
    <ligand>
        <name>Ca(2+)</name>
        <dbReference type="ChEBI" id="CHEBI:29108"/>
        <label>1</label>
        <note>catalytic</note>
    </ligand>
</feature>
<accession>F4P4M2</accession>
<feature type="binding site" evidence="6">
    <location>
        <position position="234"/>
    </location>
    <ligand>
        <name>Ca(2+)</name>
        <dbReference type="ChEBI" id="CHEBI:29108"/>
        <label>1</label>
        <note>catalytic</note>
    </ligand>
</feature>
<evidence type="ECO:0000256" key="6">
    <source>
        <dbReference type="PIRSR" id="PIRSR602640-2"/>
    </source>
</evidence>
<evidence type="ECO:0000256" key="7">
    <source>
        <dbReference type="PIRSR" id="PIRSR602640-3"/>
    </source>
</evidence>
<comment type="cofactor">
    <cofactor evidence="6">
        <name>Ca(2+)</name>
        <dbReference type="ChEBI" id="CHEBI:29108"/>
    </cofactor>
    <text evidence="6">Binds 2 calcium ions per subunit.</text>
</comment>
<dbReference type="STRING" id="684364.F4P4M2"/>
<evidence type="ECO:0000256" key="3">
    <source>
        <dbReference type="ARBA" id="ARBA00023157"/>
    </source>
</evidence>
<keyword evidence="6" id="KW-0479">Metal-binding</keyword>
<feature type="disulfide bond" description="In form B" evidence="7">
    <location>
        <begin position="42"/>
        <end position="374"/>
    </location>
</feature>
<dbReference type="RefSeq" id="XP_006679700.1">
    <property type="nucleotide sequence ID" value="XM_006679637.1"/>
</dbReference>
<gene>
    <name evidence="8" type="ORF">BATDEDRAFT_89344</name>
</gene>
<name>F4P4M2_BATDJ</name>
<dbReference type="Pfam" id="PF01731">
    <property type="entry name" value="Arylesterase"/>
    <property type="match status" value="1"/>
</dbReference>
<evidence type="ECO:0000256" key="1">
    <source>
        <dbReference type="ARBA" id="ARBA00008595"/>
    </source>
</evidence>
<feature type="binding site" evidence="6">
    <location>
        <position position="179"/>
    </location>
    <ligand>
        <name>Ca(2+)</name>
        <dbReference type="ChEBI" id="CHEBI:29108"/>
        <label>1</label>
        <note>catalytic</note>
    </ligand>
</feature>
<feature type="binding site" evidence="6">
    <location>
        <position position="178"/>
    </location>
    <ligand>
        <name>Ca(2+)</name>
        <dbReference type="ChEBI" id="CHEBI:29108"/>
        <label>1</label>
        <note>catalytic</note>
    </ligand>
</feature>
<dbReference type="PANTHER" id="PTHR11799">
    <property type="entry name" value="PARAOXONASE"/>
    <property type="match status" value="1"/>
</dbReference>
<dbReference type="GO" id="GO:0046872">
    <property type="term" value="F:metal ion binding"/>
    <property type="evidence" value="ECO:0007669"/>
    <property type="project" value="UniProtKB-KW"/>
</dbReference>
<keyword evidence="9" id="KW-1185">Reference proteome</keyword>
<evidence type="ECO:0008006" key="10">
    <source>
        <dbReference type="Google" id="ProtNLM"/>
    </source>
</evidence>
<dbReference type="Proteomes" id="UP000007241">
    <property type="component" value="Unassembled WGS sequence"/>
</dbReference>
<keyword evidence="6" id="KW-0106">Calcium</keyword>
<reference evidence="8 9" key="1">
    <citation type="submission" date="2009-12" db="EMBL/GenBank/DDBJ databases">
        <title>The draft genome of Batrachochytrium dendrobatidis.</title>
        <authorList>
            <consortium name="US DOE Joint Genome Institute (JGI-PGF)"/>
            <person name="Kuo A."/>
            <person name="Salamov A."/>
            <person name="Schmutz J."/>
            <person name="Lucas S."/>
            <person name="Pitluck S."/>
            <person name="Rosenblum E."/>
            <person name="Stajich J."/>
            <person name="Eisen M."/>
            <person name="Grigoriev I.V."/>
        </authorList>
    </citation>
    <scope>NUCLEOTIDE SEQUENCE [LARGE SCALE GENOMIC DNA]</scope>
    <source>
        <strain evidence="9">JAM81 / FGSC 10211</strain>
    </source>
</reference>
<dbReference type="PRINTS" id="PR01785">
    <property type="entry name" value="PARAOXONASE"/>
</dbReference>
<dbReference type="HOGENOM" id="CLU_033924_0_0_1"/>
<dbReference type="InterPro" id="IPR002640">
    <property type="entry name" value="Arylesterase"/>
</dbReference>
<dbReference type="EMBL" id="GL882885">
    <property type="protein sequence ID" value="EGF79841.1"/>
    <property type="molecule type" value="Genomic_DNA"/>
</dbReference>
<sequence length="378" mass="41435">MIKILLGSLLVAVIAVLYTPVSMFLTVGGALKTHSNINTATCRNVHDPLLVGCENGQLHPESGIIYYACAIHLDERDAWFPPTDHMNKSLASHGGIIAFDTKTETAVQLEFDSAAVEGFAPHGLGIYFDSTDPQAVYIHAVNHRHSGSVVEIFKHILGATTLEHIETAHNPEILYNPNDVHSVGPRSFYASNDRGSRSYFAKISETLLALKWGHVVYYHDGKWSIAAKNMAFPNGVSGSKDSVHIYVVSVGDASLSIFKRRTNGSLKLVDFVKLPAIPDNIAVDPKTEEIYIGAIGNALKWLYYVTDHTIAIPGNVLKISPNEGTDKFYGKKYNIEAMLETDGTQYSSFTSAIPDPTTHKLFLAGLYEHGLFVCNKMV</sequence>
<dbReference type="PANTHER" id="PTHR11799:SF12">
    <property type="entry name" value="PARAOXONASE-RELATED"/>
    <property type="match status" value="1"/>
</dbReference>
<dbReference type="OrthoDB" id="5307922at2759"/>
<keyword evidence="3 7" id="KW-1015">Disulfide bond</keyword>